<reference evidence="2 3" key="1">
    <citation type="submission" date="2019-06" db="EMBL/GenBank/DDBJ databases">
        <title>Sequencing the genomes of 1000 actinobacteria strains.</title>
        <authorList>
            <person name="Klenk H.-P."/>
        </authorList>
    </citation>
    <scope>NUCLEOTIDE SEQUENCE [LARGE SCALE GENOMIC DNA]</scope>
    <source>
        <strain evidence="2 3">DSM 18082</strain>
    </source>
</reference>
<dbReference type="CDD" id="cd05018">
    <property type="entry name" value="CoxG"/>
    <property type="match status" value="1"/>
</dbReference>
<feature type="transmembrane region" description="Helical" evidence="1">
    <location>
        <begin position="194"/>
        <end position="215"/>
    </location>
</feature>
<dbReference type="SUPFAM" id="SSF55961">
    <property type="entry name" value="Bet v1-like"/>
    <property type="match status" value="1"/>
</dbReference>
<dbReference type="InterPro" id="IPR023393">
    <property type="entry name" value="START-like_dom_sf"/>
</dbReference>
<dbReference type="Gene3D" id="3.30.530.20">
    <property type="match status" value="1"/>
</dbReference>
<sequence>MKISGSATLNAPVDQVWAAFNDPAVLARTLPGCQQLREVGPDAYKMTITAGVASIKGTYEGDVALTEQNPPGSFVLKASGAGGPGTVSADVKVLLEQSATGGTALTYDADAVVGGAIGGVGQRMLTGVAKKMAGQFFTAVDNDIAGVRVAVPVPAGAVPEAAVVGAPAAPGAPTGAVYAAPAPAARAGFTGRDFLIGTVVGAAIALAGVAVGIVAGRH</sequence>
<gene>
    <name evidence="2" type="ORF">FB474_4140</name>
</gene>
<evidence type="ECO:0000313" key="2">
    <source>
        <dbReference type="EMBL" id="TQL56213.1"/>
    </source>
</evidence>
<dbReference type="Proteomes" id="UP000319514">
    <property type="component" value="Unassembled WGS sequence"/>
</dbReference>
<organism evidence="2 3">
    <name type="scientific">Oryzihumus leptocrescens</name>
    <dbReference type="NCBI Taxonomy" id="297536"/>
    <lineage>
        <taxon>Bacteria</taxon>
        <taxon>Bacillati</taxon>
        <taxon>Actinomycetota</taxon>
        <taxon>Actinomycetes</taxon>
        <taxon>Micrococcales</taxon>
        <taxon>Intrasporangiaceae</taxon>
        <taxon>Oryzihumus</taxon>
    </lineage>
</organism>
<comment type="caution">
    <text evidence="2">The sequence shown here is derived from an EMBL/GenBank/DDBJ whole genome shotgun (WGS) entry which is preliminary data.</text>
</comment>
<protein>
    <recommendedName>
        <fullName evidence="4">Carbon monoxide dehydrogenase subunit G</fullName>
    </recommendedName>
</protein>
<name>A0A542Z786_9MICO</name>
<dbReference type="PANTHER" id="PTHR38588:SF1">
    <property type="entry name" value="BLL0334 PROTEIN"/>
    <property type="match status" value="1"/>
</dbReference>
<dbReference type="RefSeq" id="WP_141790719.1">
    <property type="nucleotide sequence ID" value="NZ_BAAAKX010000008.1"/>
</dbReference>
<keyword evidence="3" id="KW-1185">Reference proteome</keyword>
<dbReference type="OrthoDB" id="9787428at2"/>
<accession>A0A542Z786</accession>
<evidence type="ECO:0008006" key="4">
    <source>
        <dbReference type="Google" id="ProtNLM"/>
    </source>
</evidence>
<keyword evidence="1" id="KW-0812">Transmembrane</keyword>
<dbReference type="PANTHER" id="PTHR38588">
    <property type="entry name" value="BLL0334 PROTEIN"/>
    <property type="match status" value="1"/>
</dbReference>
<evidence type="ECO:0000313" key="3">
    <source>
        <dbReference type="Proteomes" id="UP000319514"/>
    </source>
</evidence>
<dbReference type="AlphaFoldDB" id="A0A542Z786"/>
<evidence type="ECO:0000256" key="1">
    <source>
        <dbReference type="SAM" id="Phobius"/>
    </source>
</evidence>
<keyword evidence="1" id="KW-1133">Transmembrane helix</keyword>
<keyword evidence="1" id="KW-0472">Membrane</keyword>
<dbReference type="EMBL" id="VFOQ01000004">
    <property type="protein sequence ID" value="TQL56213.1"/>
    <property type="molecule type" value="Genomic_DNA"/>
</dbReference>
<proteinExistence type="predicted"/>
<dbReference type="InterPro" id="IPR010419">
    <property type="entry name" value="CO_DH_gsu"/>
</dbReference>
<dbReference type="Pfam" id="PF06240">
    <property type="entry name" value="COXG"/>
    <property type="match status" value="1"/>
</dbReference>